<keyword evidence="3" id="KW-0560">Oxidoreductase</keyword>
<dbReference type="Pfam" id="PF19112">
    <property type="entry name" value="VanA_C"/>
    <property type="match status" value="1"/>
</dbReference>
<feature type="domain" description="Rieske" evidence="7">
    <location>
        <begin position="11"/>
        <end position="112"/>
    </location>
</feature>
<reference evidence="8 9" key="1">
    <citation type="journal article" date="2019" name="Int. J. Syst. Evol. Microbiol.">
        <title>The Global Catalogue of Microorganisms (GCM) 10K type strain sequencing project: providing services to taxonomists for standard genome sequencing and annotation.</title>
        <authorList>
            <consortium name="The Broad Institute Genomics Platform"/>
            <consortium name="The Broad Institute Genome Sequencing Center for Infectious Disease"/>
            <person name="Wu L."/>
            <person name="Ma J."/>
        </authorList>
    </citation>
    <scope>NUCLEOTIDE SEQUENCE [LARGE SCALE GENOMIC DNA]</scope>
    <source>
        <strain evidence="8 9">JCM 4524</strain>
    </source>
</reference>
<dbReference type="SUPFAM" id="SSF55961">
    <property type="entry name" value="Bet v1-like"/>
    <property type="match status" value="1"/>
</dbReference>
<evidence type="ECO:0000256" key="3">
    <source>
        <dbReference type="ARBA" id="ARBA00023002"/>
    </source>
</evidence>
<dbReference type="RefSeq" id="WP_344393801.1">
    <property type="nucleotide sequence ID" value="NZ_BAAASJ010000076.1"/>
</dbReference>
<name>A0ABN3RBR6_9ACTN</name>
<evidence type="ECO:0000313" key="9">
    <source>
        <dbReference type="Proteomes" id="UP001500151"/>
    </source>
</evidence>
<evidence type="ECO:0000259" key="7">
    <source>
        <dbReference type="PROSITE" id="PS51296"/>
    </source>
</evidence>
<dbReference type="InterPro" id="IPR036922">
    <property type="entry name" value="Rieske_2Fe-2S_sf"/>
</dbReference>
<proteinExistence type="predicted"/>
<dbReference type="InterPro" id="IPR044043">
    <property type="entry name" value="VanA_C_cat"/>
</dbReference>
<feature type="region of interest" description="Disordered" evidence="6">
    <location>
        <begin position="334"/>
        <end position="356"/>
    </location>
</feature>
<keyword evidence="9" id="KW-1185">Reference proteome</keyword>
<evidence type="ECO:0000313" key="8">
    <source>
        <dbReference type="EMBL" id="GAA2648670.1"/>
    </source>
</evidence>
<dbReference type="PROSITE" id="PS51296">
    <property type="entry name" value="RIESKE"/>
    <property type="match status" value="1"/>
</dbReference>
<evidence type="ECO:0000256" key="6">
    <source>
        <dbReference type="SAM" id="MobiDB-lite"/>
    </source>
</evidence>
<gene>
    <name evidence="8" type="ORF">GCM10010307_56410</name>
</gene>
<evidence type="ECO:0000256" key="5">
    <source>
        <dbReference type="ARBA" id="ARBA00023014"/>
    </source>
</evidence>
<dbReference type="Pfam" id="PF00355">
    <property type="entry name" value="Rieske"/>
    <property type="match status" value="1"/>
</dbReference>
<dbReference type="Gene3D" id="3.90.380.10">
    <property type="entry name" value="Naphthalene 1,2-dioxygenase Alpha Subunit, Chain A, domain 1"/>
    <property type="match status" value="1"/>
</dbReference>
<keyword evidence="2" id="KW-0479">Metal-binding</keyword>
<evidence type="ECO:0000256" key="1">
    <source>
        <dbReference type="ARBA" id="ARBA00022714"/>
    </source>
</evidence>
<dbReference type="SUPFAM" id="SSF50022">
    <property type="entry name" value="ISP domain"/>
    <property type="match status" value="1"/>
</dbReference>
<protein>
    <submittedName>
        <fullName evidence="8">Aromatic ring-hydroxylating dioxygenase subunit alpha</fullName>
    </submittedName>
</protein>
<dbReference type="InterPro" id="IPR050584">
    <property type="entry name" value="Cholesterol_7-desaturase"/>
</dbReference>
<evidence type="ECO:0000256" key="4">
    <source>
        <dbReference type="ARBA" id="ARBA00023004"/>
    </source>
</evidence>
<dbReference type="InterPro" id="IPR017941">
    <property type="entry name" value="Rieske_2Fe-2S"/>
</dbReference>
<dbReference type="Proteomes" id="UP001500151">
    <property type="component" value="Unassembled WGS sequence"/>
</dbReference>
<dbReference type="PANTHER" id="PTHR21266:SF60">
    <property type="entry name" value="3-KETOSTEROID-9-ALPHA-MONOOXYGENASE, OXYGENASE COMPONENT"/>
    <property type="match status" value="1"/>
</dbReference>
<keyword evidence="1" id="KW-0001">2Fe-2S</keyword>
<comment type="caution">
    <text evidence="8">The sequence shown here is derived from an EMBL/GenBank/DDBJ whole genome shotgun (WGS) entry which is preliminary data.</text>
</comment>
<dbReference type="PANTHER" id="PTHR21266">
    <property type="entry name" value="IRON-SULFUR DOMAIN CONTAINING PROTEIN"/>
    <property type="match status" value="1"/>
</dbReference>
<evidence type="ECO:0000256" key="2">
    <source>
        <dbReference type="ARBA" id="ARBA00022723"/>
    </source>
</evidence>
<dbReference type="EMBL" id="BAAASJ010000076">
    <property type="protein sequence ID" value="GAA2648670.1"/>
    <property type="molecule type" value="Genomic_DNA"/>
</dbReference>
<dbReference type="Gene3D" id="2.102.10.10">
    <property type="entry name" value="Rieske [2Fe-2S] iron-sulphur domain"/>
    <property type="match status" value="1"/>
</dbReference>
<keyword evidence="8" id="KW-0223">Dioxygenase</keyword>
<organism evidence="8 9">
    <name type="scientific">Streptomyces vastus</name>
    <dbReference type="NCBI Taxonomy" id="285451"/>
    <lineage>
        <taxon>Bacteria</taxon>
        <taxon>Bacillati</taxon>
        <taxon>Actinomycetota</taxon>
        <taxon>Actinomycetes</taxon>
        <taxon>Kitasatosporales</taxon>
        <taxon>Streptomycetaceae</taxon>
        <taxon>Streptomyces</taxon>
    </lineage>
</organism>
<dbReference type="GO" id="GO:0051213">
    <property type="term" value="F:dioxygenase activity"/>
    <property type="evidence" value="ECO:0007669"/>
    <property type="project" value="UniProtKB-KW"/>
</dbReference>
<sequence length="356" mass="39919">MTLTQHVRNGWYLGAWSDEIGRTLKQRWITDIPVCFYRLPDQTVTAVEDRCPHRKYPLSLGHLDGDGTLQCDYHGYRFDGQGVCVGVAEQAERPKAALRRFPLVEREGAIWIWPGDPDLADESLLPDTSWLTDPDWTHVHGVVPLKARHMLLVENLLDLTHETFLHPTSIGNAAVAATPIDVTVDGDRVGFSRRMVGIEAPPFYEKSCGLTSPVDRWQDGDFYPPGIFILNIRVAATGTEEPEGFHMKVLYGLTPARGNETHDFYALGRDYLVDDQELTKFQHEQQLAVMQEDVDALEAQEVMYATDPGGNAESSIKSDLAALRGRRAVAKMLAREQREQGEQQQGARIPRSRASV</sequence>
<accession>A0ABN3RBR6</accession>
<keyword evidence="5" id="KW-0411">Iron-sulfur</keyword>
<keyword evidence="4" id="KW-0408">Iron</keyword>